<sequence>MNETGRDAPMRDFATEAGCDRERVQMPGDAKGREGYLSQHIQSLDRLGSKLEQANEGLHGLADRLLGATPPDDKDKAALEPCPDGVMGQCQARDNCLHDKVDHVLFALERLQQIA</sequence>
<organism evidence="1">
    <name type="scientific">marine sediment metagenome</name>
    <dbReference type="NCBI Taxonomy" id="412755"/>
    <lineage>
        <taxon>unclassified sequences</taxon>
        <taxon>metagenomes</taxon>
        <taxon>ecological metagenomes</taxon>
    </lineage>
</organism>
<protein>
    <submittedName>
        <fullName evidence="1">Uncharacterized protein</fullName>
    </submittedName>
</protein>
<reference evidence="1" key="1">
    <citation type="journal article" date="2015" name="Nature">
        <title>Complex archaea that bridge the gap between prokaryotes and eukaryotes.</title>
        <authorList>
            <person name="Spang A."/>
            <person name="Saw J.H."/>
            <person name="Jorgensen S.L."/>
            <person name="Zaremba-Niedzwiedzka K."/>
            <person name="Martijn J."/>
            <person name="Lind A.E."/>
            <person name="van Eijk R."/>
            <person name="Schleper C."/>
            <person name="Guy L."/>
            <person name="Ettema T.J."/>
        </authorList>
    </citation>
    <scope>NUCLEOTIDE SEQUENCE</scope>
</reference>
<dbReference type="AlphaFoldDB" id="A0A0F9C4N0"/>
<comment type="caution">
    <text evidence="1">The sequence shown here is derived from an EMBL/GenBank/DDBJ whole genome shotgun (WGS) entry which is preliminary data.</text>
</comment>
<name>A0A0F9C4N0_9ZZZZ</name>
<gene>
    <name evidence="1" type="ORF">LCGC14_2652970</name>
</gene>
<dbReference type="EMBL" id="LAZR01046062">
    <property type="protein sequence ID" value="KKK97414.1"/>
    <property type="molecule type" value="Genomic_DNA"/>
</dbReference>
<proteinExistence type="predicted"/>
<accession>A0A0F9C4N0</accession>
<evidence type="ECO:0000313" key="1">
    <source>
        <dbReference type="EMBL" id="KKK97414.1"/>
    </source>
</evidence>